<evidence type="ECO:0000313" key="2">
    <source>
        <dbReference type="Proteomes" id="UP000255224"/>
    </source>
</evidence>
<sequence length="33" mass="3906">MLEVMGNSPYDFVLNHSEKDLEILQNKSIHRTF</sequence>
<gene>
    <name evidence="1" type="ORF">NCTC13533_03439</name>
</gene>
<dbReference type="EMBL" id="UFVQ01000003">
    <property type="protein sequence ID" value="STD03331.1"/>
    <property type="molecule type" value="Genomic_DNA"/>
</dbReference>
<organism evidence="1 2">
    <name type="scientific">Chryseobacterium carnipullorum</name>
    <dbReference type="NCBI Taxonomy" id="1124835"/>
    <lineage>
        <taxon>Bacteria</taxon>
        <taxon>Pseudomonadati</taxon>
        <taxon>Bacteroidota</taxon>
        <taxon>Flavobacteriia</taxon>
        <taxon>Flavobacteriales</taxon>
        <taxon>Weeksellaceae</taxon>
        <taxon>Chryseobacterium group</taxon>
        <taxon>Chryseobacterium</taxon>
    </lineage>
</organism>
<accession>A0A376E7P4</accession>
<proteinExistence type="predicted"/>
<dbReference type="Proteomes" id="UP000255224">
    <property type="component" value="Unassembled WGS sequence"/>
</dbReference>
<protein>
    <submittedName>
        <fullName evidence="1">Uncharacterized protein</fullName>
    </submittedName>
</protein>
<dbReference type="AlphaFoldDB" id="A0A376E7P4"/>
<reference evidence="1 2" key="1">
    <citation type="submission" date="2018-06" db="EMBL/GenBank/DDBJ databases">
        <authorList>
            <consortium name="Pathogen Informatics"/>
            <person name="Doyle S."/>
        </authorList>
    </citation>
    <scope>NUCLEOTIDE SEQUENCE [LARGE SCALE GENOMIC DNA]</scope>
    <source>
        <strain evidence="1 2">NCTC13533</strain>
    </source>
</reference>
<evidence type="ECO:0000313" key="1">
    <source>
        <dbReference type="EMBL" id="STD03331.1"/>
    </source>
</evidence>
<name>A0A376E7P4_CHRCU</name>